<feature type="transmembrane region" description="Helical" evidence="5">
    <location>
        <begin position="125"/>
        <end position="142"/>
    </location>
</feature>
<comment type="caution">
    <text evidence="7">The sequence shown here is derived from an EMBL/GenBank/DDBJ whole genome shotgun (WGS) entry which is preliminary data.</text>
</comment>
<feature type="transmembrane region" description="Helical" evidence="5">
    <location>
        <begin position="77"/>
        <end position="95"/>
    </location>
</feature>
<reference evidence="7 8" key="1">
    <citation type="submission" date="2020-08" db="EMBL/GenBank/DDBJ databases">
        <title>Genomic Encyclopedia of Type Strains, Phase IV (KMG-IV): sequencing the most valuable type-strain genomes for metagenomic binning, comparative biology and taxonomic classification.</title>
        <authorList>
            <person name="Goeker M."/>
        </authorList>
    </citation>
    <scope>NUCLEOTIDE SEQUENCE [LARGE SCALE GENOMIC DNA]</scope>
    <source>
        <strain evidence="7 8">DSM 103377</strain>
    </source>
</reference>
<keyword evidence="3 5" id="KW-1133">Transmembrane helix</keyword>
<protein>
    <submittedName>
        <fullName evidence="7">Cation:H+ antiporter</fullName>
    </submittedName>
</protein>
<evidence type="ECO:0000256" key="1">
    <source>
        <dbReference type="ARBA" id="ARBA00004141"/>
    </source>
</evidence>
<keyword evidence="8" id="KW-1185">Reference proteome</keyword>
<comment type="subcellular location">
    <subcellularLocation>
        <location evidence="1">Membrane</location>
        <topology evidence="1">Multi-pass membrane protein</topology>
    </subcellularLocation>
</comment>
<evidence type="ECO:0000256" key="4">
    <source>
        <dbReference type="ARBA" id="ARBA00023136"/>
    </source>
</evidence>
<feature type="transmembrane region" description="Helical" evidence="5">
    <location>
        <begin position="163"/>
        <end position="182"/>
    </location>
</feature>
<dbReference type="PANTHER" id="PTHR10846">
    <property type="entry name" value="SODIUM/POTASSIUM/CALCIUM EXCHANGER"/>
    <property type="match status" value="1"/>
</dbReference>
<evidence type="ECO:0000313" key="7">
    <source>
        <dbReference type="EMBL" id="MBB5515833.1"/>
    </source>
</evidence>
<feature type="transmembrane region" description="Helical" evidence="5">
    <location>
        <begin position="102"/>
        <end position="119"/>
    </location>
</feature>
<keyword evidence="4 5" id="KW-0472">Membrane</keyword>
<dbReference type="GO" id="GO:0006874">
    <property type="term" value="P:intracellular calcium ion homeostasis"/>
    <property type="evidence" value="ECO:0007669"/>
    <property type="project" value="TreeGrafter"/>
</dbReference>
<dbReference type="GO" id="GO:0005886">
    <property type="term" value="C:plasma membrane"/>
    <property type="evidence" value="ECO:0007669"/>
    <property type="project" value="TreeGrafter"/>
</dbReference>
<feature type="transmembrane region" description="Helical" evidence="5">
    <location>
        <begin position="256"/>
        <end position="277"/>
    </location>
</feature>
<organism evidence="7 8">
    <name type="scientific">Rubricella aquisinus</name>
    <dbReference type="NCBI Taxonomy" id="2028108"/>
    <lineage>
        <taxon>Bacteria</taxon>
        <taxon>Pseudomonadati</taxon>
        <taxon>Pseudomonadota</taxon>
        <taxon>Alphaproteobacteria</taxon>
        <taxon>Rhodobacterales</taxon>
        <taxon>Paracoccaceae</taxon>
        <taxon>Rubricella</taxon>
    </lineage>
</organism>
<feature type="transmembrane region" description="Helical" evidence="5">
    <location>
        <begin position="284"/>
        <end position="301"/>
    </location>
</feature>
<name>A0A840WP25_9RHOB</name>
<dbReference type="GO" id="GO:0005262">
    <property type="term" value="F:calcium channel activity"/>
    <property type="evidence" value="ECO:0007669"/>
    <property type="project" value="TreeGrafter"/>
</dbReference>
<evidence type="ECO:0000256" key="2">
    <source>
        <dbReference type="ARBA" id="ARBA00022692"/>
    </source>
</evidence>
<dbReference type="PANTHER" id="PTHR10846:SF8">
    <property type="entry name" value="INNER MEMBRANE PROTEIN YRBG"/>
    <property type="match status" value="1"/>
</dbReference>
<dbReference type="InterPro" id="IPR004837">
    <property type="entry name" value="NaCa_Exmemb"/>
</dbReference>
<feature type="domain" description="Sodium/calcium exchanger membrane region" evidence="6">
    <location>
        <begin position="3"/>
        <end position="140"/>
    </location>
</feature>
<evidence type="ECO:0000313" key="8">
    <source>
        <dbReference type="Proteomes" id="UP000553766"/>
    </source>
</evidence>
<dbReference type="RefSeq" id="WP_184010895.1">
    <property type="nucleotide sequence ID" value="NZ_JACIJS010000005.1"/>
</dbReference>
<evidence type="ECO:0000256" key="5">
    <source>
        <dbReference type="SAM" id="Phobius"/>
    </source>
</evidence>
<gene>
    <name evidence="7" type="ORF">FHS89_001853</name>
</gene>
<dbReference type="Proteomes" id="UP000553766">
    <property type="component" value="Unassembled WGS sequence"/>
</dbReference>
<feature type="domain" description="Sodium/calcium exchanger membrane region" evidence="6">
    <location>
        <begin position="161"/>
        <end position="297"/>
    </location>
</feature>
<accession>A0A840WP25</accession>
<dbReference type="InterPro" id="IPR044880">
    <property type="entry name" value="NCX_ion-bd_dom_sf"/>
</dbReference>
<dbReference type="Gene3D" id="1.20.1420.30">
    <property type="entry name" value="NCX, central ion-binding region"/>
    <property type="match status" value="1"/>
</dbReference>
<dbReference type="GO" id="GO:0008273">
    <property type="term" value="F:calcium, potassium:sodium antiporter activity"/>
    <property type="evidence" value="ECO:0007669"/>
    <property type="project" value="TreeGrafter"/>
</dbReference>
<dbReference type="EMBL" id="JACIJS010000005">
    <property type="protein sequence ID" value="MBB5515833.1"/>
    <property type="molecule type" value="Genomic_DNA"/>
</dbReference>
<dbReference type="InterPro" id="IPR004481">
    <property type="entry name" value="K/Na/Ca-exchanger"/>
</dbReference>
<sequence length="302" mass="30138">MTFVLIAVGLAALIAGGALLVSSAVSLAARWGLPPAVIGATVVGIGTSLPELLVSVQAALAGSPDIALGNVVGSNTANILLILGVSLVIGGAFRVQADARADLMWMGAAALALLPVFWLGTVDRIAGMIGLAAAAGFVLMAIRRAPDQVPAVPTQGPWRIAGGLLAGIVALVLGADWLITGATVLAREVGLSEAVIGLTVIAIGTSLPELATSITAAIKRQAGIAFGNVIGSNIFNVFGILGATALISPIPVAPRFLTVDLPVMLAATALIAVPALLGWRIGRLFGLGLLVSYAAYIGVGLA</sequence>
<keyword evidence="2 5" id="KW-0812">Transmembrane</keyword>
<evidence type="ECO:0000259" key="6">
    <source>
        <dbReference type="Pfam" id="PF01699"/>
    </source>
</evidence>
<feature type="transmembrane region" description="Helical" evidence="5">
    <location>
        <begin position="194"/>
        <end position="218"/>
    </location>
</feature>
<dbReference type="Pfam" id="PF01699">
    <property type="entry name" value="Na_Ca_ex"/>
    <property type="match status" value="2"/>
</dbReference>
<proteinExistence type="predicted"/>
<dbReference type="AlphaFoldDB" id="A0A840WP25"/>
<feature type="transmembrane region" description="Helical" evidence="5">
    <location>
        <begin position="230"/>
        <end position="250"/>
    </location>
</feature>
<evidence type="ECO:0000256" key="3">
    <source>
        <dbReference type="ARBA" id="ARBA00022989"/>
    </source>
</evidence>